<dbReference type="SUPFAM" id="SSF51905">
    <property type="entry name" value="FAD/NAD(P)-binding domain"/>
    <property type="match status" value="1"/>
</dbReference>
<organism evidence="2 3">
    <name type="scientific">Leucobacter massiliensis</name>
    <dbReference type="NCBI Taxonomy" id="1686285"/>
    <lineage>
        <taxon>Bacteria</taxon>
        <taxon>Bacillati</taxon>
        <taxon>Actinomycetota</taxon>
        <taxon>Actinomycetes</taxon>
        <taxon>Micrococcales</taxon>
        <taxon>Microbacteriaceae</taxon>
        <taxon>Leucobacter</taxon>
    </lineage>
</organism>
<dbReference type="Proteomes" id="UP000238650">
    <property type="component" value="Unassembled WGS sequence"/>
</dbReference>
<dbReference type="Gene3D" id="3.30.9.10">
    <property type="entry name" value="D-Amino Acid Oxidase, subunit A, domain 2"/>
    <property type="match status" value="1"/>
</dbReference>
<dbReference type="PANTHER" id="PTHR13847">
    <property type="entry name" value="SARCOSINE DEHYDROGENASE-RELATED"/>
    <property type="match status" value="1"/>
</dbReference>
<name>A0A2S9QND8_9MICO</name>
<feature type="domain" description="FAD dependent oxidoreductase" evidence="1">
    <location>
        <begin position="29"/>
        <end position="390"/>
    </location>
</feature>
<protein>
    <submittedName>
        <fullName evidence="2">FAD-dependent oxidoreductase</fullName>
    </submittedName>
</protein>
<evidence type="ECO:0000313" key="3">
    <source>
        <dbReference type="Proteomes" id="UP000238650"/>
    </source>
</evidence>
<dbReference type="PANTHER" id="PTHR13847:SF285">
    <property type="entry name" value="FAD DEPENDENT OXIDOREDUCTASE DOMAIN-CONTAINING PROTEIN"/>
    <property type="match status" value="1"/>
</dbReference>
<accession>A0A2S9QND8</accession>
<dbReference type="AlphaFoldDB" id="A0A2S9QND8"/>
<dbReference type="GO" id="GO:0005737">
    <property type="term" value="C:cytoplasm"/>
    <property type="evidence" value="ECO:0007669"/>
    <property type="project" value="TreeGrafter"/>
</dbReference>
<reference evidence="2 3" key="1">
    <citation type="journal article" date="2017" name="New Microbes New Infect">
        <title>Genome sequence of 'Leucobacter massiliensis' sp. nov. isolated from human pharynx after travel to the 2014 Hajj.</title>
        <authorList>
            <person name="Leangapichart T."/>
            <person name="Gautret P."/>
            <person name="Nguyen T.T."/>
            <person name="Armstrong N."/>
            <person name="Rolain J.M."/>
        </authorList>
    </citation>
    <scope>NUCLEOTIDE SEQUENCE [LARGE SCALE GENOMIC DNA]</scope>
    <source>
        <strain evidence="2 3">122RC15</strain>
    </source>
</reference>
<dbReference type="OrthoDB" id="9805852at2"/>
<dbReference type="Gene3D" id="3.50.50.60">
    <property type="entry name" value="FAD/NAD(P)-binding domain"/>
    <property type="match status" value="1"/>
</dbReference>
<sequence length="483" mass="52424">MINGNVSHWWQQLGAPKRRAELPGSLSADVAIVGAGYTGLWTAYYLKRARPELRVVIVEQRHAGYGASGRNGGWLTNSVTGGREQYVKTHGRAAAERFQQAMNETVDEVIRVAEAEGIDADIQRGGEFNVAYTPAQEARIRAFAAAEQSWQHTDLQLLEAEEARAKINVAGTRAAVWHPHAARIQPAKLAAGLADAVERLGVEIYERTRVTEIAPHRVHTTHGTVSAEYVVRATEGFTANLKGLHRLWLPMNSSLIATEPLPAEVWDELGWNQGEVLGDFAHVYMYAQRTADDRIAIGGRGVPYRFGSKTDTDGQTPAVTVETLSEILHRFFPATRGAAVDHVWSGVLGVPRDWAATVGLDRATGLAWGGGYVGTGVTATNLAGRTITDLILGETSEITSLPWVNHRVRKWEPEPLRWIATKGLYAAYGIADRTELAGRATTSPIAHIADVVTVTCAENAGTPEVMVQACTSWTSATPGTVRM</sequence>
<dbReference type="InterPro" id="IPR036188">
    <property type="entry name" value="FAD/NAD-bd_sf"/>
</dbReference>
<dbReference type="EMBL" id="MWZD01000017">
    <property type="protein sequence ID" value="PRI11106.1"/>
    <property type="molecule type" value="Genomic_DNA"/>
</dbReference>
<gene>
    <name evidence="2" type="ORF">B4915_09620</name>
</gene>
<keyword evidence="3" id="KW-1185">Reference proteome</keyword>
<comment type="caution">
    <text evidence="2">The sequence shown here is derived from an EMBL/GenBank/DDBJ whole genome shotgun (WGS) entry which is preliminary data.</text>
</comment>
<proteinExistence type="predicted"/>
<evidence type="ECO:0000313" key="2">
    <source>
        <dbReference type="EMBL" id="PRI11106.1"/>
    </source>
</evidence>
<dbReference type="InterPro" id="IPR006076">
    <property type="entry name" value="FAD-dep_OxRdtase"/>
</dbReference>
<evidence type="ECO:0000259" key="1">
    <source>
        <dbReference type="Pfam" id="PF01266"/>
    </source>
</evidence>
<dbReference type="Pfam" id="PF01266">
    <property type="entry name" value="DAO"/>
    <property type="match status" value="1"/>
</dbReference>